<name>A0A9D2JHA4_9ENTE</name>
<dbReference type="Pfam" id="PF13558">
    <property type="entry name" value="SbcC_Walker_B"/>
    <property type="match status" value="1"/>
</dbReference>
<evidence type="ECO:0000313" key="2">
    <source>
        <dbReference type="EMBL" id="HIZ52677.1"/>
    </source>
</evidence>
<dbReference type="InterPro" id="IPR013496">
    <property type="entry name" value="CHP02680"/>
</dbReference>
<organism evidence="2 3">
    <name type="scientific">Candidatus Enterococcus avicola</name>
    <dbReference type="NCBI Taxonomy" id="2838561"/>
    <lineage>
        <taxon>Bacteria</taxon>
        <taxon>Bacillati</taxon>
        <taxon>Bacillota</taxon>
        <taxon>Bacilli</taxon>
        <taxon>Lactobacillales</taxon>
        <taxon>Enterococcaceae</taxon>
        <taxon>Enterococcus</taxon>
    </lineage>
</organism>
<reference evidence="2" key="2">
    <citation type="submission" date="2021-04" db="EMBL/GenBank/DDBJ databases">
        <authorList>
            <person name="Gilroy R."/>
        </authorList>
    </citation>
    <scope>NUCLEOTIDE SEQUENCE</scope>
    <source>
        <strain evidence="2">CHK172-16539</strain>
    </source>
</reference>
<dbReference type="InterPro" id="IPR027417">
    <property type="entry name" value="P-loop_NTPase"/>
</dbReference>
<dbReference type="NCBIfam" id="TIGR02680">
    <property type="entry name" value="TIGR02680 family protein"/>
    <property type="match status" value="1"/>
</dbReference>
<proteinExistence type="predicted"/>
<reference evidence="2" key="1">
    <citation type="journal article" date="2021" name="PeerJ">
        <title>Extensive microbial diversity within the chicken gut microbiome revealed by metagenomics and culture.</title>
        <authorList>
            <person name="Gilroy R."/>
            <person name="Ravi A."/>
            <person name="Getino M."/>
            <person name="Pursley I."/>
            <person name="Horton D.L."/>
            <person name="Alikhan N.F."/>
            <person name="Baker D."/>
            <person name="Gharbi K."/>
            <person name="Hall N."/>
            <person name="Watson M."/>
            <person name="Adriaenssens E.M."/>
            <person name="Foster-Nyarko E."/>
            <person name="Jarju S."/>
            <person name="Secka A."/>
            <person name="Antonio M."/>
            <person name="Oren A."/>
            <person name="Chaudhuri R.R."/>
            <person name="La Ragione R."/>
            <person name="Hildebrand F."/>
            <person name="Pallen M.J."/>
        </authorList>
    </citation>
    <scope>NUCLEOTIDE SEQUENCE</scope>
    <source>
        <strain evidence="2">CHK172-16539</strain>
    </source>
</reference>
<dbReference type="EMBL" id="DXBN01000045">
    <property type="protein sequence ID" value="HIZ52677.1"/>
    <property type="molecule type" value="Genomic_DNA"/>
</dbReference>
<feature type="coiled-coil region" evidence="1">
    <location>
        <begin position="425"/>
        <end position="483"/>
    </location>
</feature>
<feature type="coiled-coil region" evidence="1">
    <location>
        <begin position="867"/>
        <end position="927"/>
    </location>
</feature>
<comment type="caution">
    <text evidence="2">The sequence shown here is derived from an EMBL/GenBank/DDBJ whole genome shotgun (WGS) entry which is preliminary data.</text>
</comment>
<feature type="coiled-coil region" evidence="1">
    <location>
        <begin position="283"/>
        <end position="381"/>
    </location>
</feature>
<evidence type="ECO:0000313" key="3">
    <source>
        <dbReference type="Proteomes" id="UP000824063"/>
    </source>
</evidence>
<sequence length="1349" mass="157820">MKQWVVNRVGLLNFWYYQNQIFEFSDGRMLLRGTNGSGKSLTMQSLFPVLLDGDTRAARLDSFGSQDRKMVDYLLGEKGVSERDEGIGYLFLEVKRQDREEFLTVGIGMYAKRGGTLNKWFFAVENNQRIGIDFELYEEPRKNEIIPNTKRKLTNRLVDVGRVFENQRAYKHFVNERIFGFEDIEQFEELIELLINLRNPKLSRDFKPSVIYKILHDSLPKLKEDELLTLAKTIEQLDGHRDRLEDLGNEIKDLKQFTKLYDRFKQEHDGQIAGKWLALKDEVEQLTAENRKKARKIQRDEQALEQVKQTINEHQSQLMALSQSILELNQHEGMNLVQRGQELQEQLDVLRTKLDKNNENIERKKIRINEQKEQHEEQELQVSACLAAVEEYLIDNEQYVKYLRFEEFDTTYANKMRTNISEEDYRYWQKEIQQKKQQLQVIQQDLRKYVTLKEQFVLIDREVANLQQRVDETERDIRQWQQTRQSEIESWKQAFEKWHQKAHFELDIANTSELLYRMDQLLEEEVREEYILAPVRQSYESARETNQHRLMPLKNQRLLLLEQKKQKQVEIHEWENQKMPEPFRTSARQENREKLGTTEPFISFYQSIDFVKGVTAEQKQRIEGALYASGILDALVSSNGLALASDLQILPTPVFFGSTLADYLVVSPETPVKLQPLVADVIQSILYDEASESHPTIYPDGTYQIANLMGAMPEDYQVAYIGSASQERYRQQMISLLSREIEQLATEITQVEAEIESFMQLEQQMAADYRTFPSGNEVYQSIEYLNRLAVKLQSKIEEKARKQEERNGKEQGLLVLRNALHEQSVKHGLALTQEAYEDAIVYAQNYEANLNDAYQNYLVHLAQKPRVETLKENIANLAEEIDELLYEIADSSAEIMRQERLIDENIKQQKLVNVEELQQQLSMAKTEQKIREGQVVNLRKEELAFTESLATSRSQLAMQQELLETSQFKEKFWHQLCHKRFVIEDLLLQAQSVALPENSVKLRELSDRVLRQFNFIVDQLGNYQPKILNNIDVELPEEIELKLGDFSQYNHYKEPIFVADNQNHSTFELLDKLVEQQMTLQDLSKKEDEQLFKTIILESVGKVLRSRIKQSMQWVGQMNQLLKSRKNSSGLTLSIQWKPATSNSDKDLGTAKLVELLQKPVEILSEADRNAIAQHFQEKVYYAQEFTANQADEQTTLFQAITQALDYRDWFEFEMKYKRANEGYSPQTLSDRQFNKFSGGEKAVAMYLPLFAAVYSRYLDAKEWSPRMITLDEAFAGIDDANIADLFEACEELGFNYVMNSQALFGDYPTVSSLMIYELLRPQNTNLVTPIRYHWDGQTKHLLTEYVHG</sequence>
<dbReference type="SUPFAM" id="SSF52540">
    <property type="entry name" value="P-loop containing nucleoside triphosphate hydrolases"/>
    <property type="match status" value="1"/>
</dbReference>
<protein>
    <submittedName>
        <fullName evidence="2">TIGR02680 family protein</fullName>
    </submittedName>
</protein>
<accession>A0A9D2JHA4</accession>
<dbReference type="Proteomes" id="UP000824063">
    <property type="component" value="Unassembled WGS sequence"/>
</dbReference>
<gene>
    <name evidence="2" type="ORF">IAA20_01880</name>
</gene>
<dbReference type="Gene3D" id="3.40.50.300">
    <property type="entry name" value="P-loop containing nucleotide triphosphate hydrolases"/>
    <property type="match status" value="1"/>
</dbReference>
<keyword evidence="1" id="KW-0175">Coiled coil</keyword>
<feature type="coiled-coil region" evidence="1">
    <location>
        <begin position="230"/>
        <end position="257"/>
    </location>
</feature>
<evidence type="ECO:0000256" key="1">
    <source>
        <dbReference type="SAM" id="Coils"/>
    </source>
</evidence>
<feature type="coiled-coil region" evidence="1">
    <location>
        <begin position="734"/>
        <end position="761"/>
    </location>
</feature>